<organism evidence="2 3">
    <name type="scientific">Frigoriglobus tundricola</name>
    <dbReference type="NCBI Taxonomy" id="2774151"/>
    <lineage>
        <taxon>Bacteria</taxon>
        <taxon>Pseudomonadati</taxon>
        <taxon>Planctomycetota</taxon>
        <taxon>Planctomycetia</taxon>
        <taxon>Gemmatales</taxon>
        <taxon>Gemmataceae</taxon>
        <taxon>Frigoriglobus</taxon>
    </lineage>
</organism>
<gene>
    <name evidence="2" type="ORF">FTUN_0071</name>
</gene>
<protein>
    <submittedName>
        <fullName evidence="2">Uncharacterized protein</fullName>
    </submittedName>
</protein>
<accession>A0A6M5YEY5</accession>
<dbReference type="Proteomes" id="UP000503447">
    <property type="component" value="Chromosome"/>
</dbReference>
<keyword evidence="3" id="KW-1185">Reference proteome</keyword>
<feature type="region of interest" description="Disordered" evidence="1">
    <location>
        <begin position="1"/>
        <end position="23"/>
    </location>
</feature>
<dbReference type="RefSeq" id="WP_171468944.1">
    <property type="nucleotide sequence ID" value="NZ_CP053452.2"/>
</dbReference>
<proteinExistence type="predicted"/>
<evidence type="ECO:0000313" key="3">
    <source>
        <dbReference type="Proteomes" id="UP000503447"/>
    </source>
</evidence>
<sequence length="47" mass="4855">MTPNDAAPDTTPRRTGRRLPPGLLRREDAARFCGVGAPPGTGCPPPG</sequence>
<evidence type="ECO:0000256" key="1">
    <source>
        <dbReference type="SAM" id="MobiDB-lite"/>
    </source>
</evidence>
<reference evidence="3" key="1">
    <citation type="submission" date="2020-05" db="EMBL/GenBank/DDBJ databases">
        <title>Frigoriglobus tundricola gen. nov., sp. nov., a psychrotolerant cellulolytic planctomycete of the family Gemmataceae with two divergent copies of 16S rRNA gene.</title>
        <authorList>
            <person name="Kulichevskaya I.S."/>
            <person name="Ivanova A.A."/>
            <person name="Naumoff D.G."/>
            <person name="Beletsky A.V."/>
            <person name="Rijpstra W.I.C."/>
            <person name="Sinninghe Damste J.S."/>
            <person name="Mardanov A.V."/>
            <person name="Ravin N.V."/>
            <person name="Dedysh S.N."/>
        </authorList>
    </citation>
    <scope>NUCLEOTIDE SEQUENCE [LARGE SCALE GENOMIC DNA]</scope>
    <source>
        <strain evidence="3">PL17</strain>
    </source>
</reference>
<evidence type="ECO:0000313" key="2">
    <source>
        <dbReference type="EMBL" id="QJW92575.1"/>
    </source>
</evidence>
<dbReference type="EMBL" id="CP053452">
    <property type="protein sequence ID" value="QJW92575.1"/>
    <property type="molecule type" value="Genomic_DNA"/>
</dbReference>
<dbReference type="KEGG" id="ftj:FTUN_0071"/>
<name>A0A6M5YEY5_9BACT</name>
<dbReference type="AlphaFoldDB" id="A0A6M5YEY5"/>